<feature type="non-terminal residue" evidence="1">
    <location>
        <position position="33"/>
    </location>
</feature>
<sequence length="33" mass="3638">MSKRILIDASNKDETRVAVTANGKLDDFEIETG</sequence>
<name>A0A382V2S0_9ZZZZ</name>
<dbReference type="EMBL" id="UINC01148715">
    <property type="protein sequence ID" value="SVD40760.1"/>
    <property type="molecule type" value="Genomic_DNA"/>
</dbReference>
<protein>
    <submittedName>
        <fullName evidence="1">Uncharacterized protein</fullName>
    </submittedName>
</protein>
<dbReference type="AlphaFoldDB" id="A0A382V2S0"/>
<organism evidence="1">
    <name type="scientific">marine metagenome</name>
    <dbReference type="NCBI Taxonomy" id="408172"/>
    <lineage>
        <taxon>unclassified sequences</taxon>
        <taxon>metagenomes</taxon>
        <taxon>ecological metagenomes</taxon>
    </lineage>
</organism>
<accession>A0A382V2S0</accession>
<evidence type="ECO:0000313" key="1">
    <source>
        <dbReference type="EMBL" id="SVD40760.1"/>
    </source>
</evidence>
<proteinExistence type="predicted"/>
<gene>
    <name evidence="1" type="ORF">METZ01_LOCUS393614</name>
</gene>
<reference evidence="1" key="1">
    <citation type="submission" date="2018-05" db="EMBL/GenBank/DDBJ databases">
        <authorList>
            <person name="Lanie J.A."/>
            <person name="Ng W.-L."/>
            <person name="Kazmierczak K.M."/>
            <person name="Andrzejewski T.M."/>
            <person name="Davidsen T.M."/>
            <person name="Wayne K.J."/>
            <person name="Tettelin H."/>
            <person name="Glass J.I."/>
            <person name="Rusch D."/>
            <person name="Podicherti R."/>
            <person name="Tsui H.-C.T."/>
            <person name="Winkler M.E."/>
        </authorList>
    </citation>
    <scope>NUCLEOTIDE SEQUENCE</scope>
</reference>